<comment type="cofactor">
    <cofactor evidence="1">
        <name>Zn(2+)</name>
        <dbReference type="ChEBI" id="CHEBI:29105"/>
    </cofactor>
</comment>
<reference evidence="8 9" key="1">
    <citation type="submission" date="2019-08" db="EMBL/GenBank/DDBJ databases">
        <authorList>
            <person name="Peeters C."/>
        </authorList>
    </citation>
    <scope>NUCLEOTIDE SEQUENCE [LARGE SCALE GENOMIC DNA]</scope>
    <source>
        <strain evidence="8 9">LMG 31107</strain>
    </source>
</reference>
<evidence type="ECO:0000256" key="2">
    <source>
        <dbReference type="ARBA" id="ARBA00022670"/>
    </source>
</evidence>
<dbReference type="Gene3D" id="1.25.40.10">
    <property type="entry name" value="Tetratricopeptide repeat domain"/>
    <property type="match status" value="1"/>
</dbReference>
<organism evidence="8 9">
    <name type="scientific">Pandoraea cepalis</name>
    <dbReference type="NCBI Taxonomy" id="2508294"/>
    <lineage>
        <taxon>Bacteria</taxon>
        <taxon>Pseudomonadati</taxon>
        <taxon>Pseudomonadota</taxon>
        <taxon>Betaproteobacteria</taxon>
        <taxon>Burkholderiales</taxon>
        <taxon>Burkholderiaceae</taxon>
        <taxon>Pandoraea</taxon>
    </lineage>
</organism>
<evidence type="ECO:0000256" key="4">
    <source>
        <dbReference type="ARBA" id="ARBA00022801"/>
    </source>
</evidence>
<dbReference type="SUPFAM" id="SSF48452">
    <property type="entry name" value="TPR-like"/>
    <property type="match status" value="1"/>
</dbReference>
<protein>
    <submittedName>
        <fullName evidence="8">Beta-barrel assembly-enhancing protease</fullName>
        <ecNumber evidence="8">3.4.-.-</ecNumber>
    </submittedName>
</protein>
<keyword evidence="5" id="KW-0862">Zinc</keyword>
<keyword evidence="3" id="KW-0479">Metal-binding</keyword>
<evidence type="ECO:0000259" key="7">
    <source>
        <dbReference type="Pfam" id="PF01435"/>
    </source>
</evidence>
<dbReference type="AlphaFoldDB" id="A0A5E4XX34"/>
<feature type="domain" description="Peptidase M48" evidence="7">
    <location>
        <begin position="105"/>
        <end position="284"/>
    </location>
</feature>
<dbReference type="EMBL" id="CABPRY010000013">
    <property type="protein sequence ID" value="VVE40934.1"/>
    <property type="molecule type" value="Genomic_DNA"/>
</dbReference>
<dbReference type="EC" id="3.4.-.-" evidence="8"/>
<keyword evidence="6" id="KW-0482">Metalloprotease</keyword>
<dbReference type="InterPro" id="IPR051156">
    <property type="entry name" value="Mito/Outer_Membr_Metalloprot"/>
</dbReference>
<dbReference type="GO" id="GO:0016020">
    <property type="term" value="C:membrane"/>
    <property type="evidence" value="ECO:0007669"/>
    <property type="project" value="TreeGrafter"/>
</dbReference>
<evidence type="ECO:0000256" key="1">
    <source>
        <dbReference type="ARBA" id="ARBA00001947"/>
    </source>
</evidence>
<evidence type="ECO:0000313" key="9">
    <source>
        <dbReference type="Proteomes" id="UP000396788"/>
    </source>
</evidence>
<keyword evidence="4 8" id="KW-0378">Hydrolase</keyword>
<dbReference type="PANTHER" id="PTHR22726:SF1">
    <property type="entry name" value="METALLOENDOPEPTIDASE OMA1, MITOCHONDRIAL"/>
    <property type="match status" value="1"/>
</dbReference>
<dbReference type="Pfam" id="PF01435">
    <property type="entry name" value="Peptidase_M48"/>
    <property type="match status" value="1"/>
</dbReference>
<dbReference type="InterPro" id="IPR001915">
    <property type="entry name" value="Peptidase_M48"/>
</dbReference>
<keyword evidence="2 8" id="KW-0645">Protease</keyword>
<dbReference type="Proteomes" id="UP000396788">
    <property type="component" value="Unassembled WGS sequence"/>
</dbReference>
<proteinExistence type="predicted"/>
<evidence type="ECO:0000256" key="5">
    <source>
        <dbReference type="ARBA" id="ARBA00022833"/>
    </source>
</evidence>
<dbReference type="GO" id="GO:0051603">
    <property type="term" value="P:proteolysis involved in protein catabolic process"/>
    <property type="evidence" value="ECO:0007669"/>
    <property type="project" value="TreeGrafter"/>
</dbReference>
<dbReference type="InterPro" id="IPR011990">
    <property type="entry name" value="TPR-like_helical_dom_sf"/>
</dbReference>
<evidence type="ECO:0000256" key="6">
    <source>
        <dbReference type="ARBA" id="ARBA00023049"/>
    </source>
</evidence>
<dbReference type="PANTHER" id="PTHR22726">
    <property type="entry name" value="METALLOENDOPEPTIDASE OMA1"/>
    <property type="match status" value="1"/>
</dbReference>
<dbReference type="GO" id="GO:0046872">
    <property type="term" value="F:metal ion binding"/>
    <property type="evidence" value="ECO:0007669"/>
    <property type="project" value="UniProtKB-KW"/>
</dbReference>
<dbReference type="Gene3D" id="3.30.2010.10">
    <property type="entry name" value="Metalloproteases ('zincins'), catalytic domain"/>
    <property type="match status" value="1"/>
</dbReference>
<evidence type="ECO:0000256" key="3">
    <source>
        <dbReference type="ARBA" id="ARBA00022723"/>
    </source>
</evidence>
<name>A0A5E4XX34_9BURK</name>
<gene>
    <name evidence="8" type="primary">bepA_2</name>
    <name evidence="8" type="ORF">PCE31107_04160</name>
</gene>
<sequence>MTAMSKPSAQPIPRERNVVRWRRVLAFAMLPVMTAMTFAAVVVPTQAAAQSLPSLGQSSAADLSPAMEHKLGERVMREIRADPDYLSDLLLSDYVNALGGKLVAATRKVGLDASQSFEFFVVRDSSINAFSLPGGFIGINTGLIVATRTESELASVIGHETGHVLQHHIARMLGQQAQNSWIALGGMLLGLLAGIGARSPDLGMGIAMGGQGLAVDRQLRFSRDAEREADRVGFQLLQAAGFDTYAMPTFFERLQRADSINEAGVPEYVRTHPLTTDRIADMLNRSRTAAYRQPVQSPEYAFVRARSLVLQQKSASDYAAIADAQRTAIRTQTTSNVAAAWYAVALAEFKQRRWVPAREALEKSRAAFGGTGPGTPSLAVLASDIARLSGQPDEALRVAAQARAAFPLSQAADMAYADALVASQRIPDATKFLQAQVERYRSEPIWWRALAGALAASGKRARQHEALAEQYALQGQWMAAVSQLKLAREAGDASFYEMSVIDARLHEFQRRYKDDKEDEKDFGKLAG</sequence>
<accession>A0A5E4XX34</accession>
<dbReference type="GO" id="GO:0004222">
    <property type="term" value="F:metalloendopeptidase activity"/>
    <property type="evidence" value="ECO:0007669"/>
    <property type="project" value="InterPro"/>
</dbReference>
<dbReference type="Pfam" id="PF14559">
    <property type="entry name" value="TPR_19"/>
    <property type="match status" value="1"/>
</dbReference>
<evidence type="ECO:0000313" key="8">
    <source>
        <dbReference type="EMBL" id="VVE40934.1"/>
    </source>
</evidence>